<reference evidence="3" key="1">
    <citation type="journal article" date="2023" name="Mol. Phylogenet. Evol.">
        <title>Genome-scale phylogeny and comparative genomics of the fungal order Sordariales.</title>
        <authorList>
            <person name="Hensen N."/>
            <person name="Bonometti L."/>
            <person name="Westerberg I."/>
            <person name="Brannstrom I.O."/>
            <person name="Guillou S."/>
            <person name="Cros-Aarteil S."/>
            <person name="Calhoun S."/>
            <person name="Haridas S."/>
            <person name="Kuo A."/>
            <person name="Mondo S."/>
            <person name="Pangilinan J."/>
            <person name="Riley R."/>
            <person name="LaButti K."/>
            <person name="Andreopoulos B."/>
            <person name="Lipzen A."/>
            <person name="Chen C."/>
            <person name="Yan M."/>
            <person name="Daum C."/>
            <person name="Ng V."/>
            <person name="Clum A."/>
            <person name="Steindorff A."/>
            <person name="Ohm R.A."/>
            <person name="Martin F."/>
            <person name="Silar P."/>
            <person name="Natvig D.O."/>
            <person name="Lalanne C."/>
            <person name="Gautier V."/>
            <person name="Ament-Velasquez S.L."/>
            <person name="Kruys A."/>
            <person name="Hutchinson M.I."/>
            <person name="Powell A.J."/>
            <person name="Barry K."/>
            <person name="Miller A.N."/>
            <person name="Grigoriev I.V."/>
            <person name="Debuchy R."/>
            <person name="Gladieux P."/>
            <person name="Hiltunen Thoren M."/>
            <person name="Johannesson H."/>
        </authorList>
    </citation>
    <scope>NUCLEOTIDE SEQUENCE</scope>
    <source>
        <strain evidence="3">CBS 123565</strain>
    </source>
</reference>
<dbReference type="Gene3D" id="3.60.15.10">
    <property type="entry name" value="Ribonuclease Z/Hydroxyacylglutathione hydrolase-like"/>
    <property type="match status" value="1"/>
</dbReference>
<feature type="region of interest" description="Disordered" evidence="1">
    <location>
        <begin position="46"/>
        <end position="70"/>
    </location>
</feature>
<dbReference type="PANTHER" id="PTHR15032">
    <property type="entry name" value="N-ACYL-PHOSPHATIDYLETHANOLAMINE-HYDROLYZING PHOSPHOLIPASE D"/>
    <property type="match status" value="1"/>
</dbReference>
<organism evidence="3 4">
    <name type="scientific">Trichocladium antarcticum</name>
    <dbReference type="NCBI Taxonomy" id="1450529"/>
    <lineage>
        <taxon>Eukaryota</taxon>
        <taxon>Fungi</taxon>
        <taxon>Dikarya</taxon>
        <taxon>Ascomycota</taxon>
        <taxon>Pezizomycotina</taxon>
        <taxon>Sordariomycetes</taxon>
        <taxon>Sordariomycetidae</taxon>
        <taxon>Sordariales</taxon>
        <taxon>Chaetomiaceae</taxon>
        <taxon>Trichocladium</taxon>
    </lineage>
</organism>
<feature type="compositionally biased region" description="Low complexity" evidence="1">
    <location>
        <begin position="120"/>
        <end position="130"/>
    </location>
</feature>
<proteinExistence type="predicted"/>
<dbReference type="GO" id="GO:0005737">
    <property type="term" value="C:cytoplasm"/>
    <property type="evidence" value="ECO:0007669"/>
    <property type="project" value="TreeGrafter"/>
</dbReference>
<keyword evidence="4" id="KW-1185">Reference proteome</keyword>
<evidence type="ECO:0000259" key="2">
    <source>
        <dbReference type="Pfam" id="PF12706"/>
    </source>
</evidence>
<dbReference type="InterPro" id="IPR001279">
    <property type="entry name" value="Metallo-B-lactamas"/>
</dbReference>
<dbReference type="EMBL" id="MU853407">
    <property type="protein sequence ID" value="KAK4135043.1"/>
    <property type="molecule type" value="Genomic_DNA"/>
</dbReference>
<feature type="compositionally biased region" description="Basic residues" evidence="1">
    <location>
        <begin position="48"/>
        <end position="57"/>
    </location>
</feature>
<gene>
    <name evidence="3" type="ORF">BT67DRAFT_449306</name>
</gene>
<dbReference type="Proteomes" id="UP001304895">
    <property type="component" value="Unassembled WGS sequence"/>
</dbReference>
<feature type="region of interest" description="Disordered" evidence="1">
    <location>
        <begin position="1"/>
        <end position="32"/>
    </location>
</feature>
<evidence type="ECO:0000313" key="4">
    <source>
        <dbReference type="Proteomes" id="UP001304895"/>
    </source>
</evidence>
<dbReference type="InterPro" id="IPR036866">
    <property type="entry name" value="RibonucZ/Hydroxyglut_hydro"/>
</dbReference>
<sequence>MLAIGAITKSKTTAHPPEHHVVPTNRSNPSQAGAVWTSYLPAWAPSPKKPRTHRSLRHDKPTGFRNPWPSWHKPTAAEIWKSLQWGADDSVSIDLATSHLPDFPAPRKPDGGIRPRFSDTTGTTTGTTTTRNAPAAQASQLLRIQPPDFAFPPPTNPDAKAKVTWLGHATLLLQLALDTVVGPLRAYPAPCTAQDLPVVDAVFVSHNHYDHMDCASLRAVWQHSRERVRFFVPVGNGRLLVEMGIDEGRVVEMDWWDQVDLGREGGRDGDGEGVRVRVRVWCTPSQHGSARVGAVADEALWAGWVVEGLAAGGEVGCRVFFAGDTGYQFHGAPGWPFDLATAEKRGAEEEKFPACPAFAEIRERIGPPDLLLLPVSVGATFSYLRSFAPLPDSINPVPRHSGGVAGANHMPPWDAVRVFNVMSEGWSAKKGADGEAPAPPVAVAMHWGTFVTDPTEVLRTLGDLEWACQQQGVRFARALPELLADGDISEEGTWKGVTEPLLFVALNHGQSICI</sequence>
<protein>
    <submittedName>
        <fullName evidence="3">Metallo-hydrolase/oxidoreductase</fullName>
    </submittedName>
</protein>
<evidence type="ECO:0000313" key="3">
    <source>
        <dbReference type="EMBL" id="KAK4135043.1"/>
    </source>
</evidence>
<dbReference type="PANTHER" id="PTHR15032:SF27">
    <property type="entry name" value="N-ACYL-PHOSPHATIDYLETHANOLAMINE-HYDROLYZING PHOSPHOLIPASE D"/>
    <property type="match status" value="1"/>
</dbReference>
<comment type="caution">
    <text evidence="3">The sequence shown here is derived from an EMBL/GenBank/DDBJ whole genome shotgun (WGS) entry which is preliminary data.</text>
</comment>
<evidence type="ECO:0000256" key="1">
    <source>
        <dbReference type="SAM" id="MobiDB-lite"/>
    </source>
</evidence>
<feature type="domain" description="Metallo-beta-lactamase" evidence="2">
    <location>
        <begin position="180"/>
        <end position="327"/>
    </location>
</feature>
<dbReference type="Pfam" id="PF12706">
    <property type="entry name" value="Lactamase_B_2"/>
    <property type="match status" value="1"/>
</dbReference>
<reference evidence="3" key="2">
    <citation type="submission" date="2023-05" db="EMBL/GenBank/DDBJ databases">
        <authorList>
            <consortium name="Lawrence Berkeley National Laboratory"/>
            <person name="Steindorff A."/>
            <person name="Hensen N."/>
            <person name="Bonometti L."/>
            <person name="Westerberg I."/>
            <person name="Brannstrom I.O."/>
            <person name="Guillou S."/>
            <person name="Cros-Aarteil S."/>
            <person name="Calhoun S."/>
            <person name="Haridas S."/>
            <person name="Kuo A."/>
            <person name="Mondo S."/>
            <person name="Pangilinan J."/>
            <person name="Riley R."/>
            <person name="Labutti K."/>
            <person name="Andreopoulos B."/>
            <person name="Lipzen A."/>
            <person name="Chen C."/>
            <person name="Yanf M."/>
            <person name="Daum C."/>
            <person name="Ng V."/>
            <person name="Clum A."/>
            <person name="Ohm R."/>
            <person name="Martin F."/>
            <person name="Silar P."/>
            <person name="Natvig D."/>
            <person name="Lalanne C."/>
            <person name="Gautier V."/>
            <person name="Ament-Velasquez S.L."/>
            <person name="Kruys A."/>
            <person name="Hutchinson M.I."/>
            <person name="Powell A.J."/>
            <person name="Barry K."/>
            <person name="Miller A.N."/>
            <person name="Grigoriev I.V."/>
            <person name="Debuchy R."/>
            <person name="Gladieux P."/>
            <person name="Thoren M.H."/>
            <person name="Johannesson H."/>
        </authorList>
    </citation>
    <scope>NUCLEOTIDE SEQUENCE</scope>
    <source>
        <strain evidence="3">CBS 123565</strain>
    </source>
</reference>
<feature type="compositionally biased region" description="Basic and acidic residues" evidence="1">
    <location>
        <begin position="105"/>
        <end position="117"/>
    </location>
</feature>
<dbReference type="SUPFAM" id="SSF56281">
    <property type="entry name" value="Metallo-hydrolase/oxidoreductase"/>
    <property type="match status" value="1"/>
</dbReference>
<dbReference type="GO" id="GO:0070292">
    <property type="term" value="P:N-acylphosphatidylethanolamine metabolic process"/>
    <property type="evidence" value="ECO:0007669"/>
    <property type="project" value="TreeGrafter"/>
</dbReference>
<dbReference type="AlphaFoldDB" id="A0AAN6ULD0"/>
<dbReference type="GO" id="GO:0070290">
    <property type="term" value="F:N-acylphosphatidylethanolamine-specific phospholipase D activity"/>
    <property type="evidence" value="ECO:0007669"/>
    <property type="project" value="TreeGrafter"/>
</dbReference>
<name>A0AAN6ULD0_9PEZI</name>
<accession>A0AAN6ULD0</accession>
<dbReference type="GO" id="GO:0070291">
    <property type="term" value="P:N-acylethanolamine metabolic process"/>
    <property type="evidence" value="ECO:0007669"/>
    <property type="project" value="TreeGrafter"/>
</dbReference>
<feature type="region of interest" description="Disordered" evidence="1">
    <location>
        <begin position="102"/>
        <end position="134"/>
    </location>
</feature>